<dbReference type="EMBL" id="BQNB010019439">
    <property type="protein sequence ID" value="GJT85323.1"/>
    <property type="molecule type" value="Genomic_DNA"/>
</dbReference>
<reference evidence="1" key="1">
    <citation type="journal article" date="2022" name="Int. J. Mol. Sci.">
        <title>Draft Genome of Tanacetum Coccineum: Genomic Comparison of Closely Related Tanacetum-Family Plants.</title>
        <authorList>
            <person name="Yamashiro T."/>
            <person name="Shiraishi A."/>
            <person name="Nakayama K."/>
            <person name="Satake H."/>
        </authorList>
    </citation>
    <scope>NUCLEOTIDE SEQUENCE</scope>
</reference>
<name>A0ABQ5HBQ2_9ASTR</name>
<evidence type="ECO:0000313" key="1">
    <source>
        <dbReference type="EMBL" id="GJT85323.1"/>
    </source>
</evidence>
<organism evidence="1 2">
    <name type="scientific">Tanacetum coccineum</name>
    <dbReference type="NCBI Taxonomy" id="301880"/>
    <lineage>
        <taxon>Eukaryota</taxon>
        <taxon>Viridiplantae</taxon>
        <taxon>Streptophyta</taxon>
        <taxon>Embryophyta</taxon>
        <taxon>Tracheophyta</taxon>
        <taxon>Spermatophyta</taxon>
        <taxon>Magnoliopsida</taxon>
        <taxon>eudicotyledons</taxon>
        <taxon>Gunneridae</taxon>
        <taxon>Pentapetalae</taxon>
        <taxon>asterids</taxon>
        <taxon>campanulids</taxon>
        <taxon>Asterales</taxon>
        <taxon>Asteraceae</taxon>
        <taxon>Asteroideae</taxon>
        <taxon>Anthemideae</taxon>
        <taxon>Anthemidinae</taxon>
        <taxon>Tanacetum</taxon>
    </lineage>
</organism>
<proteinExistence type="predicted"/>
<dbReference type="Proteomes" id="UP001151760">
    <property type="component" value="Unassembled WGS sequence"/>
</dbReference>
<keyword evidence="2" id="KW-1185">Reference proteome</keyword>
<comment type="caution">
    <text evidence="1">The sequence shown here is derived from an EMBL/GenBank/DDBJ whole genome shotgun (WGS) entry which is preliminary data.</text>
</comment>
<sequence length="147" mass="16238">MDYDLMFESSTWAARQICLGFGGEHLSLLDSRPASNLKSAFDESQAPVKKLGTMIILPVSREMDLPLRFLHSIPAFSDIKRKDGRSQQEEQLQEHGRRWLLTHGIELAMEGLAAGHEHGVAGTPLSAVVAYNPETAESNYLDADKSS</sequence>
<accession>A0ABQ5HBQ2</accession>
<evidence type="ECO:0000313" key="2">
    <source>
        <dbReference type="Proteomes" id="UP001151760"/>
    </source>
</evidence>
<reference evidence="1" key="2">
    <citation type="submission" date="2022-01" db="EMBL/GenBank/DDBJ databases">
        <authorList>
            <person name="Yamashiro T."/>
            <person name="Shiraishi A."/>
            <person name="Satake H."/>
            <person name="Nakayama K."/>
        </authorList>
    </citation>
    <scope>NUCLEOTIDE SEQUENCE</scope>
</reference>
<gene>
    <name evidence="1" type="ORF">Tco_1067040</name>
</gene>
<protein>
    <submittedName>
        <fullName evidence="1">Uncharacterized protein</fullName>
    </submittedName>
</protein>